<gene>
    <name evidence="2" type="ORF">PIB30_087372</name>
</gene>
<dbReference type="EMBL" id="JASCZI010243191">
    <property type="protein sequence ID" value="MED6212846.1"/>
    <property type="molecule type" value="Genomic_DNA"/>
</dbReference>
<evidence type="ECO:0000313" key="3">
    <source>
        <dbReference type="Proteomes" id="UP001341840"/>
    </source>
</evidence>
<name>A0ABU6YTR4_9FABA</name>
<dbReference type="Proteomes" id="UP001341840">
    <property type="component" value="Unassembled WGS sequence"/>
</dbReference>
<reference evidence="2 3" key="1">
    <citation type="journal article" date="2023" name="Plants (Basel)">
        <title>Bridging the Gap: Combining Genomics and Transcriptomics Approaches to Understand Stylosanthes scabra, an Orphan Legume from the Brazilian Caatinga.</title>
        <authorList>
            <person name="Ferreira-Neto J.R.C."/>
            <person name="da Silva M.D."/>
            <person name="Binneck E."/>
            <person name="de Melo N.F."/>
            <person name="da Silva R.H."/>
            <person name="de Melo A.L.T.M."/>
            <person name="Pandolfi V."/>
            <person name="Bustamante F.O."/>
            <person name="Brasileiro-Vidal A.C."/>
            <person name="Benko-Iseppon A.M."/>
        </authorList>
    </citation>
    <scope>NUCLEOTIDE SEQUENCE [LARGE SCALE GENOMIC DNA]</scope>
    <source>
        <tissue evidence="2">Leaves</tissue>
    </source>
</reference>
<keyword evidence="3" id="KW-1185">Reference proteome</keyword>
<accession>A0ABU6YTR4</accession>
<protein>
    <submittedName>
        <fullName evidence="2">Uncharacterized protein</fullName>
    </submittedName>
</protein>
<proteinExistence type="predicted"/>
<comment type="caution">
    <text evidence="2">The sequence shown here is derived from an EMBL/GenBank/DDBJ whole genome shotgun (WGS) entry which is preliminary data.</text>
</comment>
<sequence length="149" mass="17195">MGRKAQLWSSDKSPMHNTGGFSPKQRQKSQDSHCCCESSDSGEDSNTDFYDGHISSKYKNHRPWQHGQRSKKRHSWNHNLSFANEYAAPPSYQQHYQPVPYAGPVPSHGYYGHDHPFPSRHLPYGSGFFTEQNPMIHYTSYADNYHYAV</sequence>
<evidence type="ECO:0000256" key="1">
    <source>
        <dbReference type="SAM" id="MobiDB-lite"/>
    </source>
</evidence>
<organism evidence="2 3">
    <name type="scientific">Stylosanthes scabra</name>
    <dbReference type="NCBI Taxonomy" id="79078"/>
    <lineage>
        <taxon>Eukaryota</taxon>
        <taxon>Viridiplantae</taxon>
        <taxon>Streptophyta</taxon>
        <taxon>Embryophyta</taxon>
        <taxon>Tracheophyta</taxon>
        <taxon>Spermatophyta</taxon>
        <taxon>Magnoliopsida</taxon>
        <taxon>eudicotyledons</taxon>
        <taxon>Gunneridae</taxon>
        <taxon>Pentapetalae</taxon>
        <taxon>rosids</taxon>
        <taxon>fabids</taxon>
        <taxon>Fabales</taxon>
        <taxon>Fabaceae</taxon>
        <taxon>Papilionoideae</taxon>
        <taxon>50 kb inversion clade</taxon>
        <taxon>dalbergioids sensu lato</taxon>
        <taxon>Dalbergieae</taxon>
        <taxon>Pterocarpus clade</taxon>
        <taxon>Stylosanthes</taxon>
    </lineage>
</organism>
<feature type="region of interest" description="Disordered" evidence="1">
    <location>
        <begin position="1"/>
        <end position="52"/>
    </location>
</feature>
<evidence type="ECO:0000313" key="2">
    <source>
        <dbReference type="EMBL" id="MED6212846.1"/>
    </source>
</evidence>
<feature type="compositionally biased region" description="Polar residues" evidence="1">
    <location>
        <begin position="7"/>
        <end position="20"/>
    </location>
</feature>